<dbReference type="EMBL" id="DS469524">
    <property type="protein sequence ID" value="EDO46762.1"/>
    <property type="molecule type" value="Genomic_DNA"/>
</dbReference>
<dbReference type="Proteomes" id="UP000001593">
    <property type="component" value="Unassembled WGS sequence"/>
</dbReference>
<dbReference type="InParanoid" id="A7RNY7"/>
<accession>A7RNY7</accession>
<dbReference type="STRING" id="45351.A7RNY7"/>
<gene>
    <name evidence="2" type="ORF">NEMVEDRAFT_v1g199910</name>
</gene>
<keyword evidence="1" id="KW-0472">Membrane</keyword>
<dbReference type="eggNOG" id="ENOG502S5PM">
    <property type="taxonomic scope" value="Eukaryota"/>
</dbReference>
<reference evidence="2 3" key="1">
    <citation type="journal article" date="2007" name="Science">
        <title>Sea anemone genome reveals ancestral eumetazoan gene repertoire and genomic organization.</title>
        <authorList>
            <person name="Putnam N.H."/>
            <person name="Srivastava M."/>
            <person name="Hellsten U."/>
            <person name="Dirks B."/>
            <person name="Chapman J."/>
            <person name="Salamov A."/>
            <person name="Terry A."/>
            <person name="Shapiro H."/>
            <person name="Lindquist E."/>
            <person name="Kapitonov V.V."/>
            <person name="Jurka J."/>
            <person name="Genikhovich G."/>
            <person name="Grigoriev I.V."/>
            <person name="Lucas S.M."/>
            <person name="Steele R.E."/>
            <person name="Finnerty J.R."/>
            <person name="Technau U."/>
            <person name="Martindale M.Q."/>
            <person name="Rokhsar D.S."/>
        </authorList>
    </citation>
    <scope>NUCLEOTIDE SEQUENCE [LARGE SCALE GENOMIC DNA]</scope>
    <source>
        <strain evidence="3">CH2 X CH6</strain>
    </source>
</reference>
<dbReference type="AlphaFoldDB" id="A7RNY7"/>
<protein>
    <submittedName>
        <fullName evidence="2">Uncharacterized protein</fullName>
    </submittedName>
</protein>
<evidence type="ECO:0000313" key="3">
    <source>
        <dbReference type="Proteomes" id="UP000001593"/>
    </source>
</evidence>
<sequence length="454" mass="53032">MGQRHGTFVGKVLGYESCDATKFRQGLVQVRGRNREGMRRTVHAFDLWNFSDPLLLSQIYSNAVEPESLIYLNSQRMVFDVEEIENAFEWETFEDGKPYLGTYKMEIPSTKKRVRMMTMKMDLKDWIKIDKTYAAQQKEKQRLLQLHRDKVFVTNHDDSTKLAKRELLEMLAEYLPKRFPDKFESRENGIYNKMLKEFISTSDGPGEEDPLFKCGRLTQEDWCVMEWSEEHQAYVLTAGIVYFPMRWSLQQKWNLPMLGNIIMFDIHQPVDGFVKHLKSMVYDLFKSMSPDAPVYRGNWAVFNDLEGPLDLYTPEGHETRNAAMEGVRPYEGEKTGKVLTFRCEYQTLRKLEKSKAIIFGIRTYQFFLEDFKKFPRNDAEVLVKVIEKIHPDFVEYKGAKFWKDAALKYLKYHVLGEKDPDADRWGLTSAPTGFLLAGAVMAIGVACFLRYNQS</sequence>
<evidence type="ECO:0000313" key="2">
    <source>
        <dbReference type="EMBL" id="EDO46762.1"/>
    </source>
</evidence>
<dbReference type="PhylomeDB" id="A7RNY7"/>
<evidence type="ECO:0000256" key="1">
    <source>
        <dbReference type="SAM" id="Phobius"/>
    </source>
</evidence>
<dbReference type="OMA" id="TMGIRNM"/>
<keyword evidence="3" id="KW-1185">Reference proteome</keyword>
<dbReference type="Pfam" id="PF11927">
    <property type="entry name" value="HODM_asu-like"/>
    <property type="match status" value="1"/>
</dbReference>
<dbReference type="HOGENOM" id="CLU_025462_1_0_1"/>
<feature type="transmembrane region" description="Helical" evidence="1">
    <location>
        <begin position="433"/>
        <end position="451"/>
    </location>
</feature>
<proteinExistence type="predicted"/>
<keyword evidence="1" id="KW-0812">Transmembrane</keyword>
<name>A7RNY7_NEMVE</name>
<dbReference type="InterPro" id="IPR021848">
    <property type="entry name" value="HODM_asu-like"/>
</dbReference>
<organism evidence="2 3">
    <name type="scientific">Nematostella vectensis</name>
    <name type="common">Starlet sea anemone</name>
    <dbReference type="NCBI Taxonomy" id="45351"/>
    <lineage>
        <taxon>Eukaryota</taxon>
        <taxon>Metazoa</taxon>
        <taxon>Cnidaria</taxon>
        <taxon>Anthozoa</taxon>
        <taxon>Hexacorallia</taxon>
        <taxon>Actiniaria</taxon>
        <taxon>Edwardsiidae</taxon>
        <taxon>Nematostella</taxon>
    </lineage>
</organism>
<keyword evidence="1" id="KW-1133">Transmembrane helix</keyword>